<organism evidence="1 2">
    <name type="scientific">Floridaenema aerugineum BLCC-F46</name>
    <dbReference type="NCBI Taxonomy" id="3153654"/>
    <lineage>
        <taxon>Bacteria</taxon>
        <taxon>Bacillati</taxon>
        <taxon>Cyanobacteriota</taxon>
        <taxon>Cyanophyceae</taxon>
        <taxon>Oscillatoriophycideae</taxon>
        <taxon>Aerosakkonematales</taxon>
        <taxon>Aerosakkonemataceae</taxon>
        <taxon>Floridanema</taxon>
        <taxon>Floridanema aerugineum</taxon>
    </lineage>
</organism>
<sequence>MANRKKDLTWRYQPPVDSDKAKLLSYIQNQKLHPNQDKTAMIINALTSYYMPVALHSEGSYSQETLELLLLDSAIAFANQLKYLCAALNVEPMRVGSVLCSAFPISNSNYNQTKVSDAARNEIVDELDDFDPQAWNLSGITTDSETFEFIN</sequence>
<dbReference type="RefSeq" id="WP_413272891.1">
    <property type="nucleotide sequence ID" value="NZ_JBHFNQ010000182.1"/>
</dbReference>
<evidence type="ECO:0000313" key="1">
    <source>
        <dbReference type="EMBL" id="MFB2879857.1"/>
    </source>
</evidence>
<proteinExistence type="predicted"/>
<accession>A0ABV4XAN5</accession>
<comment type="caution">
    <text evidence="1">The sequence shown here is derived from an EMBL/GenBank/DDBJ whole genome shotgun (WGS) entry which is preliminary data.</text>
</comment>
<keyword evidence="2" id="KW-1185">Reference proteome</keyword>
<evidence type="ECO:0000313" key="2">
    <source>
        <dbReference type="Proteomes" id="UP001576774"/>
    </source>
</evidence>
<reference evidence="1 2" key="1">
    <citation type="submission" date="2024-09" db="EMBL/GenBank/DDBJ databases">
        <title>Floridaenema gen nov. (Aerosakkonemataceae, Aerosakkonematales ord. nov., Cyanobacteria) from benthic tropical and subtropical fresh waters, with the description of four new species.</title>
        <authorList>
            <person name="Moretto J.A."/>
            <person name="Berthold D.E."/>
            <person name="Lefler F.W."/>
            <person name="Huang I.-S."/>
            <person name="Laughinghouse H. IV."/>
        </authorList>
    </citation>
    <scope>NUCLEOTIDE SEQUENCE [LARGE SCALE GENOMIC DNA]</scope>
    <source>
        <strain evidence="1 2">BLCC-F46</strain>
    </source>
</reference>
<name>A0ABV4XAN5_9CYAN</name>
<dbReference type="EMBL" id="JBHFNQ010000182">
    <property type="protein sequence ID" value="MFB2879857.1"/>
    <property type="molecule type" value="Genomic_DNA"/>
</dbReference>
<protein>
    <submittedName>
        <fullName evidence="1">Uncharacterized protein</fullName>
    </submittedName>
</protein>
<gene>
    <name evidence="1" type="ORF">ACE1CC_23635</name>
</gene>
<dbReference type="Proteomes" id="UP001576774">
    <property type="component" value="Unassembled WGS sequence"/>
</dbReference>